<sequence length="105" mass="12105">MQQTETLRAPYHHEEEVPPPQAEFVSRVIGVHFAHSELILCYDFSPSLSLARAQLFAPPSEPWIDFLSWVGVKSWSASLLVKRWRHAMRLNHQLGLMNIQLSGRQ</sequence>
<dbReference type="Proteomes" id="UP001418222">
    <property type="component" value="Unassembled WGS sequence"/>
</dbReference>
<protein>
    <submittedName>
        <fullName evidence="1">Uncharacterized protein</fullName>
    </submittedName>
</protein>
<comment type="caution">
    <text evidence="1">The sequence shown here is derived from an EMBL/GenBank/DDBJ whole genome shotgun (WGS) entry which is preliminary data.</text>
</comment>
<gene>
    <name evidence="1" type="ORF">KSP39_PZI012639</name>
</gene>
<dbReference type="EMBL" id="JBBWWQ010000010">
    <property type="protein sequence ID" value="KAK8936949.1"/>
    <property type="molecule type" value="Genomic_DNA"/>
</dbReference>
<proteinExistence type="predicted"/>
<accession>A0AAP0BET6</accession>
<keyword evidence="2" id="KW-1185">Reference proteome</keyword>
<organism evidence="1 2">
    <name type="scientific">Platanthera zijinensis</name>
    <dbReference type="NCBI Taxonomy" id="2320716"/>
    <lineage>
        <taxon>Eukaryota</taxon>
        <taxon>Viridiplantae</taxon>
        <taxon>Streptophyta</taxon>
        <taxon>Embryophyta</taxon>
        <taxon>Tracheophyta</taxon>
        <taxon>Spermatophyta</taxon>
        <taxon>Magnoliopsida</taxon>
        <taxon>Liliopsida</taxon>
        <taxon>Asparagales</taxon>
        <taxon>Orchidaceae</taxon>
        <taxon>Orchidoideae</taxon>
        <taxon>Orchideae</taxon>
        <taxon>Orchidinae</taxon>
        <taxon>Platanthera</taxon>
    </lineage>
</organism>
<name>A0AAP0BET6_9ASPA</name>
<reference evidence="1 2" key="1">
    <citation type="journal article" date="2022" name="Nat. Plants">
        <title>Genomes of leafy and leafless Platanthera orchids illuminate the evolution of mycoheterotrophy.</title>
        <authorList>
            <person name="Li M.H."/>
            <person name="Liu K.W."/>
            <person name="Li Z."/>
            <person name="Lu H.C."/>
            <person name="Ye Q.L."/>
            <person name="Zhang D."/>
            <person name="Wang J.Y."/>
            <person name="Li Y.F."/>
            <person name="Zhong Z.M."/>
            <person name="Liu X."/>
            <person name="Yu X."/>
            <person name="Liu D.K."/>
            <person name="Tu X.D."/>
            <person name="Liu B."/>
            <person name="Hao Y."/>
            <person name="Liao X.Y."/>
            <person name="Jiang Y.T."/>
            <person name="Sun W.H."/>
            <person name="Chen J."/>
            <person name="Chen Y.Q."/>
            <person name="Ai Y."/>
            <person name="Zhai J.W."/>
            <person name="Wu S.S."/>
            <person name="Zhou Z."/>
            <person name="Hsiao Y.Y."/>
            <person name="Wu W.L."/>
            <person name="Chen Y.Y."/>
            <person name="Lin Y.F."/>
            <person name="Hsu J.L."/>
            <person name="Li C.Y."/>
            <person name="Wang Z.W."/>
            <person name="Zhao X."/>
            <person name="Zhong W.Y."/>
            <person name="Ma X.K."/>
            <person name="Ma L."/>
            <person name="Huang J."/>
            <person name="Chen G.Z."/>
            <person name="Huang M.Z."/>
            <person name="Huang L."/>
            <person name="Peng D.H."/>
            <person name="Luo Y.B."/>
            <person name="Zou S.Q."/>
            <person name="Chen S.P."/>
            <person name="Lan S."/>
            <person name="Tsai W.C."/>
            <person name="Van de Peer Y."/>
            <person name="Liu Z.J."/>
        </authorList>
    </citation>
    <scope>NUCLEOTIDE SEQUENCE [LARGE SCALE GENOMIC DNA]</scope>
    <source>
        <strain evidence="1">Lor287</strain>
    </source>
</reference>
<evidence type="ECO:0000313" key="1">
    <source>
        <dbReference type="EMBL" id="KAK8936949.1"/>
    </source>
</evidence>
<dbReference type="AlphaFoldDB" id="A0AAP0BET6"/>
<evidence type="ECO:0000313" key="2">
    <source>
        <dbReference type="Proteomes" id="UP001418222"/>
    </source>
</evidence>